<gene>
    <name evidence="3" type="ORF">SBOR_6467</name>
</gene>
<evidence type="ECO:0000313" key="3">
    <source>
        <dbReference type="EMBL" id="ESZ93140.1"/>
    </source>
</evidence>
<reference evidence="3 4" key="1">
    <citation type="journal article" date="2014" name="Genome Announc.">
        <title>Draft genome sequence of Sclerotinia borealis, a psychrophilic plant pathogenic fungus.</title>
        <authorList>
            <person name="Mardanov A.V."/>
            <person name="Beletsky A.V."/>
            <person name="Kadnikov V.V."/>
            <person name="Ignatov A.N."/>
            <person name="Ravin N.V."/>
        </authorList>
    </citation>
    <scope>NUCLEOTIDE SEQUENCE [LARGE SCALE GENOMIC DNA]</scope>
    <source>
        <strain evidence="4">F-4157</strain>
    </source>
</reference>
<dbReference type="GO" id="GO:0016787">
    <property type="term" value="F:hydrolase activity"/>
    <property type="evidence" value="ECO:0007669"/>
    <property type="project" value="UniProtKB-KW"/>
</dbReference>
<accession>W9CF03</accession>
<dbReference type="GO" id="GO:0005975">
    <property type="term" value="P:carbohydrate metabolic process"/>
    <property type="evidence" value="ECO:0007669"/>
    <property type="project" value="InterPro"/>
</dbReference>
<dbReference type="Pfam" id="PF17390">
    <property type="entry name" value="Bac_rhamnosid_C"/>
    <property type="match status" value="1"/>
</dbReference>
<keyword evidence="4" id="KW-1185">Reference proteome</keyword>
<dbReference type="Gene3D" id="2.60.420.10">
    <property type="entry name" value="Maltose phosphorylase, domain 3"/>
    <property type="match status" value="1"/>
</dbReference>
<organism evidence="3 4">
    <name type="scientific">Sclerotinia borealis (strain F-4128)</name>
    <dbReference type="NCBI Taxonomy" id="1432307"/>
    <lineage>
        <taxon>Eukaryota</taxon>
        <taxon>Fungi</taxon>
        <taxon>Dikarya</taxon>
        <taxon>Ascomycota</taxon>
        <taxon>Pezizomycotina</taxon>
        <taxon>Leotiomycetes</taxon>
        <taxon>Helotiales</taxon>
        <taxon>Sclerotiniaceae</taxon>
        <taxon>Sclerotinia</taxon>
    </lineage>
</organism>
<evidence type="ECO:0000256" key="1">
    <source>
        <dbReference type="SAM" id="MobiDB-lite"/>
    </source>
</evidence>
<dbReference type="SUPFAM" id="SSF48208">
    <property type="entry name" value="Six-hairpin glycosidases"/>
    <property type="match status" value="1"/>
</dbReference>
<proteinExistence type="predicted"/>
<comment type="caution">
    <text evidence="3">The sequence shown here is derived from an EMBL/GenBank/DDBJ whole genome shotgun (WGS) entry which is preliminary data.</text>
</comment>
<dbReference type="InterPro" id="IPR012341">
    <property type="entry name" value="6hp_glycosidase-like_sf"/>
</dbReference>
<dbReference type="Proteomes" id="UP000019487">
    <property type="component" value="Unassembled WGS sequence"/>
</dbReference>
<feature type="region of interest" description="Disordered" evidence="1">
    <location>
        <begin position="679"/>
        <end position="698"/>
    </location>
</feature>
<dbReference type="InterPro" id="IPR035398">
    <property type="entry name" value="Bac_rhamnosid_C"/>
</dbReference>
<dbReference type="AlphaFoldDB" id="W9CF03"/>
<dbReference type="Gene3D" id="1.50.10.10">
    <property type="match status" value="1"/>
</dbReference>
<evidence type="ECO:0000259" key="2">
    <source>
        <dbReference type="Pfam" id="PF17390"/>
    </source>
</evidence>
<dbReference type="PANTHER" id="PTHR34987:SF4">
    <property type="entry name" value="ALPHA-L-RHAMNOSIDASE C-TERMINAL DOMAIN-CONTAINING PROTEIN"/>
    <property type="match status" value="1"/>
</dbReference>
<protein>
    <submittedName>
        <fullName evidence="3">Glycoside hydrolase family 78 protein</fullName>
    </submittedName>
</protein>
<dbReference type="STRING" id="1432307.W9CF03"/>
<dbReference type="EMBL" id="AYSA01000338">
    <property type="protein sequence ID" value="ESZ93140.1"/>
    <property type="molecule type" value="Genomic_DNA"/>
</dbReference>
<dbReference type="InterPro" id="IPR008928">
    <property type="entry name" value="6-hairpin_glycosidase_sf"/>
</dbReference>
<dbReference type="PANTHER" id="PTHR34987">
    <property type="entry name" value="C, PUTATIVE (AFU_ORTHOLOGUE AFUA_3G02880)-RELATED"/>
    <property type="match status" value="1"/>
</dbReference>
<name>W9CF03_SCLBF</name>
<evidence type="ECO:0000313" key="4">
    <source>
        <dbReference type="Proteomes" id="UP000019487"/>
    </source>
</evidence>
<dbReference type="HOGENOM" id="CLU_007933_2_1_1"/>
<dbReference type="OrthoDB" id="10036721at2759"/>
<keyword evidence="3" id="KW-0378">Hydrolase</keyword>
<sequence length="869" mass="97035">MSPIPRRSPPNDPGSLLGFHFPLKIWKEIGGRELQLARDQPLILSTQGDGIQEIILDYGRCVGGLPFIETLKVTSNGRPAVVDVVYSETSAGVHNRRKGDGPFFGLSNAMDTYRAKTLYFVPSKTPKLMEFKLPQTSQRYQKLTLVTPNCSVAIASIGFRQLRARTLGESRFVSSSELLNNIWRDGVNTIDRCTVEAGEVQEVWKVAEFGTRIPGQRWAPCRHGTHWKDKAIKFKVKIESGGASWGVHMVESGLIFLIDIASRRLLAFEGTANTPPAISKGTWDLPGSLDLFDWLRIDTEARGSSVLVKINNRKVALVKRLSIYSSPGAEPNTGSVAFGGPEHYLAIYRSLVVRDVDDKILYENDMRLKNKVRVLSDFQVGTNQIPCTVDSAKGHRICSAGDLLVMCRSIYHSTGHLEAVLGSISLLSSHQGTDGYLGNISPIQKIFFENERSEPPTYAFFSLTFSFQLLVVVKDYWMYTGDFSIVERIWDKLESSLNFARLFEDKRGLIVAPPSMSRDFMSSDILVGASSKLNLAYYDALISMSKMCCMFGVEDQYTSRANALKEQILENFWHQETGVLRLSDRTPPSTISHEVNAYGRILGIVPQRESSDELLGISKGGELPRVIRDSEGGKGVQVVSPYTCGMAVEALFQAEKGHDAVKLVERVWGPMADPEMSEYSGGHWKEMKPNGQPTSSRTSMMQARSTWPVSILPKYLAGVEPLSPGWSRWKVHPVLAGLSFVDYRLSTSKGEISVAIHIHEASSTGELTVYVPKGTVAELYPPEGWIFLASRSVCAEYLEKKVVIGQDEEVTLRLCVSPQDRQDRQSASIRHNVRQLPWEDYEPETQEEQPKTPSCIKRLGRKVFRLHRE</sequence>
<feature type="domain" description="Alpha-L-rhamnosidase C-terminal" evidence="2">
    <location>
        <begin position="718"/>
        <end position="782"/>
    </location>
</feature>